<accession>A0A6A1UU91</accession>
<reference evidence="3 4" key="1">
    <citation type="journal article" date="2019" name="Plant Biotechnol. J.">
        <title>The red bayberry genome and genetic basis of sex determination.</title>
        <authorList>
            <person name="Jia H.M."/>
            <person name="Jia H.J."/>
            <person name="Cai Q.L."/>
            <person name="Wang Y."/>
            <person name="Zhao H.B."/>
            <person name="Yang W.F."/>
            <person name="Wang G.Y."/>
            <person name="Li Y.H."/>
            <person name="Zhan D.L."/>
            <person name="Shen Y.T."/>
            <person name="Niu Q.F."/>
            <person name="Chang L."/>
            <person name="Qiu J."/>
            <person name="Zhao L."/>
            <person name="Xie H.B."/>
            <person name="Fu W.Y."/>
            <person name="Jin J."/>
            <person name="Li X.W."/>
            <person name="Jiao Y."/>
            <person name="Zhou C.C."/>
            <person name="Tu T."/>
            <person name="Chai C.Y."/>
            <person name="Gao J.L."/>
            <person name="Fan L.J."/>
            <person name="van de Weg E."/>
            <person name="Wang J.Y."/>
            <person name="Gao Z.S."/>
        </authorList>
    </citation>
    <scope>NUCLEOTIDE SEQUENCE [LARGE SCALE GENOMIC DNA]</scope>
    <source>
        <tissue evidence="3">Leaves</tissue>
    </source>
</reference>
<evidence type="ECO:0000313" key="3">
    <source>
        <dbReference type="EMBL" id="KAB1203979.1"/>
    </source>
</evidence>
<dbReference type="Pfam" id="PF03101">
    <property type="entry name" value="FAR1"/>
    <property type="match status" value="1"/>
</dbReference>
<dbReference type="Pfam" id="PF10551">
    <property type="entry name" value="MULE"/>
    <property type="match status" value="1"/>
</dbReference>
<protein>
    <submittedName>
        <fullName evidence="3">Protein FAR1-RELATED SEQUENCE 5</fullName>
    </submittedName>
</protein>
<keyword evidence="4" id="KW-1185">Reference proteome</keyword>
<proteinExistence type="predicted"/>
<dbReference type="OrthoDB" id="1894539at2759"/>
<evidence type="ECO:0000259" key="1">
    <source>
        <dbReference type="Pfam" id="PF03101"/>
    </source>
</evidence>
<comment type="caution">
    <text evidence="3">The sequence shown here is derived from an EMBL/GenBank/DDBJ whole genome shotgun (WGS) entry which is preliminary data.</text>
</comment>
<dbReference type="AlphaFoldDB" id="A0A6A1UU91"/>
<evidence type="ECO:0000313" key="4">
    <source>
        <dbReference type="Proteomes" id="UP000516437"/>
    </source>
</evidence>
<gene>
    <name evidence="3" type="ORF">CJ030_MR8G002126</name>
</gene>
<dbReference type="InterPro" id="IPR018289">
    <property type="entry name" value="MULE_transposase_dom"/>
</dbReference>
<evidence type="ECO:0000259" key="2">
    <source>
        <dbReference type="Pfam" id="PF10551"/>
    </source>
</evidence>
<sequence length="401" mass="46862">MVRADNGEAINIWTLEFRDDEHAYDWYNRYAISAGFSIRRHAGFKNKEKGYYTSRSFVCSKEGLRKEKEQDVPAKKERWNTRCGCLASFTIQRQSSGKYFTFDWCAQHNHELATPTKAHLLRSHRRINKLQHHECDNADIANIPLKLANDLRAAQVGGKEHLKIDLKHHLSNRRSKSMGVGVACALLNWFGDPHRNSQFFFRVMLDDDEQISNVFWCDRSMQNDFALFWDFVLFDTTYMTNSEHRPLGAFLGVNNHRELVVFGACLLFDETIQSFKWLFETFVECMEGKTPQSLFTDQDAEMLAAIPTALPDTHHFLCVWQINQYALKNLGSLFDNRDFKKDWNKLLFDNDVDDFDLVWSKMIDDHDLHDNEWLQTYMRSARSGPQHTYRVFSVQARGLGS</sequence>
<feature type="domain" description="FAR1" evidence="1">
    <location>
        <begin position="26"/>
        <end position="113"/>
    </location>
</feature>
<dbReference type="PANTHER" id="PTHR47718">
    <property type="entry name" value="OS01G0519700 PROTEIN"/>
    <property type="match status" value="1"/>
</dbReference>
<dbReference type="EMBL" id="RXIC02000026">
    <property type="protein sequence ID" value="KAB1203979.1"/>
    <property type="molecule type" value="Genomic_DNA"/>
</dbReference>
<feature type="domain" description="MULE transposase" evidence="2">
    <location>
        <begin position="232"/>
        <end position="324"/>
    </location>
</feature>
<organism evidence="3 4">
    <name type="scientific">Morella rubra</name>
    <name type="common">Chinese bayberry</name>
    <dbReference type="NCBI Taxonomy" id="262757"/>
    <lineage>
        <taxon>Eukaryota</taxon>
        <taxon>Viridiplantae</taxon>
        <taxon>Streptophyta</taxon>
        <taxon>Embryophyta</taxon>
        <taxon>Tracheophyta</taxon>
        <taxon>Spermatophyta</taxon>
        <taxon>Magnoliopsida</taxon>
        <taxon>eudicotyledons</taxon>
        <taxon>Gunneridae</taxon>
        <taxon>Pentapetalae</taxon>
        <taxon>rosids</taxon>
        <taxon>fabids</taxon>
        <taxon>Fagales</taxon>
        <taxon>Myricaceae</taxon>
        <taxon>Morella</taxon>
    </lineage>
</organism>
<dbReference type="Proteomes" id="UP000516437">
    <property type="component" value="Chromosome 8"/>
</dbReference>
<name>A0A6A1UU91_9ROSI</name>
<dbReference type="InterPro" id="IPR004330">
    <property type="entry name" value="FAR1_DNA_bnd_dom"/>
</dbReference>